<dbReference type="AlphaFoldDB" id="A0AAN9MU96"/>
<proteinExistence type="predicted"/>
<dbReference type="Proteomes" id="UP001367508">
    <property type="component" value="Unassembled WGS sequence"/>
</dbReference>
<dbReference type="EMBL" id="JAYMYQ010000001">
    <property type="protein sequence ID" value="KAK7361125.1"/>
    <property type="molecule type" value="Genomic_DNA"/>
</dbReference>
<reference evidence="1 2" key="1">
    <citation type="submission" date="2024-01" db="EMBL/GenBank/DDBJ databases">
        <title>The genomes of 5 underutilized Papilionoideae crops provide insights into root nodulation and disease resistanc.</title>
        <authorList>
            <person name="Jiang F."/>
        </authorList>
    </citation>
    <scope>NUCLEOTIDE SEQUENCE [LARGE SCALE GENOMIC DNA]</scope>
    <source>
        <strain evidence="1">LVBAO_FW01</strain>
        <tissue evidence="1">Leaves</tissue>
    </source>
</reference>
<keyword evidence="2" id="KW-1185">Reference proteome</keyword>
<comment type="caution">
    <text evidence="1">The sequence shown here is derived from an EMBL/GenBank/DDBJ whole genome shotgun (WGS) entry which is preliminary data.</text>
</comment>
<gene>
    <name evidence="1" type="ORF">VNO77_03168</name>
</gene>
<name>A0AAN9MU96_CANGL</name>
<evidence type="ECO:0000313" key="2">
    <source>
        <dbReference type="Proteomes" id="UP001367508"/>
    </source>
</evidence>
<accession>A0AAN9MU96</accession>
<sequence>MAQLMTISIKCDPFALKVDILAQLEEHLGEHEWNRVSPRAAESEGEGPIEAIFVEKVGRKKGDHMPKGRAGLFNMPEKNRCLLGRQVLSEVRKI</sequence>
<evidence type="ECO:0000313" key="1">
    <source>
        <dbReference type="EMBL" id="KAK7361125.1"/>
    </source>
</evidence>
<organism evidence="1 2">
    <name type="scientific">Canavalia gladiata</name>
    <name type="common">Sword bean</name>
    <name type="synonym">Dolichos gladiatus</name>
    <dbReference type="NCBI Taxonomy" id="3824"/>
    <lineage>
        <taxon>Eukaryota</taxon>
        <taxon>Viridiplantae</taxon>
        <taxon>Streptophyta</taxon>
        <taxon>Embryophyta</taxon>
        <taxon>Tracheophyta</taxon>
        <taxon>Spermatophyta</taxon>
        <taxon>Magnoliopsida</taxon>
        <taxon>eudicotyledons</taxon>
        <taxon>Gunneridae</taxon>
        <taxon>Pentapetalae</taxon>
        <taxon>rosids</taxon>
        <taxon>fabids</taxon>
        <taxon>Fabales</taxon>
        <taxon>Fabaceae</taxon>
        <taxon>Papilionoideae</taxon>
        <taxon>50 kb inversion clade</taxon>
        <taxon>NPAAA clade</taxon>
        <taxon>indigoferoid/millettioid clade</taxon>
        <taxon>Phaseoleae</taxon>
        <taxon>Canavalia</taxon>
    </lineage>
</organism>
<protein>
    <submittedName>
        <fullName evidence="1">Uncharacterized protein</fullName>
    </submittedName>
</protein>